<evidence type="ECO:0000313" key="4">
    <source>
        <dbReference type="EMBL" id="KAH8020937.1"/>
    </source>
</evidence>
<proteinExistence type="predicted"/>
<dbReference type="PROSITE" id="PS00233">
    <property type="entry name" value="CHIT_BIND_RR_1"/>
    <property type="match status" value="1"/>
</dbReference>
<evidence type="ECO:0000256" key="3">
    <source>
        <dbReference type="SAM" id="SignalP"/>
    </source>
</evidence>
<evidence type="ECO:0000256" key="1">
    <source>
        <dbReference type="ARBA" id="ARBA00022460"/>
    </source>
</evidence>
<keyword evidence="5" id="KW-1185">Reference proteome</keyword>
<dbReference type="InterPro" id="IPR031311">
    <property type="entry name" value="CHIT_BIND_RR_consensus"/>
</dbReference>
<protein>
    <recommendedName>
        <fullName evidence="6">Cuticle protein</fullName>
    </recommendedName>
</protein>
<gene>
    <name evidence="4" type="ORF">HPB51_010327</name>
</gene>
<sequence>MKVLLLCLFLFLREASCGVIEAPAYSSALVPETGTSSQYRSQDVHGNYQFGYEEKHTSGGSFREETGDAYGNKYGSYGLTDADGRVRIVKYVADANGFRVIVNTNEPGTAPSTPAAASINPAPAVPAVPVFGYRRAVATAPVVASTAAAVSYSSGFVPSLPYAGSVPPPPVRKVIVRKVIPAGYGGGYGLLRGAATSYGAPAVVPAPAIFGARLTTGAPWHTYGGQGVVTNFAGKPLDYYDHLANKLGATYLRRRR</sequence>
<dbReference type="EMBL" id="JABSTU010000009">
    <property type="protein sequence ID" value="KAH8020937.1"/>
    <property type="molecule type" value="Genomic_DNA"/>
</dbReference>
<dbReference type="PANTHER" id="PTHR10380:SF173">
    <property type="entry name" value="CUTICULAR PROTEIN 47EF, ISOFORM C-RELATED"/>
    <property type="match status" value="1"/>
</dbReference>
<feature type="signal peptide" evidence="3">
    <location>
        <begin position="1"/>
        <end position="17"/>
    </location>
</feature>
<evidence type="ECO:0008006" key="6">
    <source>
        <dbReference type="Google" id="ProtNLM"/>
    </source>
</evidence>
<dbReference type="PANTHER" id="PTHR10380">
    <property type="entry name" value="CUTICLE PROTEIN"/>
    <property type="match status" value="1"/>
</dbReference>
<dbReference type="GO" id="GO:0008010">
    <property type="term" value="F:structural constituent of chitin-based larval cuticle"/>
    <property type="evidence" value="ECO:0007669"/>
    <property type="project" value="TreeGrafter"/>
</dbReference>
<dbReference type="InterPro" id="IPR050468">
    <property type="entry name" value="Cuticle_Struct_Prot"/>
</dbReference>
<evidence type="ECO:0000256" key="2">
    <source>
        <dbReference type="PROSITE-ProRule" id="PRU00497"/>
    </source>
</evidence>
<reference evidence="4" key="2">
    <citation type="submission" date="2021-09" db="EMBL/GenBank/DDBJ databases">
        <authorList>
            <person name="Jia N."/>
            <person name="Wang J."/>
            <person name="Shi W."/>
            <person name="Du L."/>
            <person name="Sun Y."/>
            <person name="Zhan W."/>
            <person name="Jiang J."/>
            <person name="Wang Q."/>
            <person name="Zhang B."/>
            <person name="Ji P."/>
            <person name="Sakyi L.B."/>
            <person name="Cui X."/>
            <person name="Yuan T."/>
            <person name="Jiang B."/>
            <person name="Yang W."/>
            <person name="Lam T.T.-Y."/>
            <person name="Chang Q."/>
            <person name="Ding S."/>
            <person name="Wang X."/>
            <person name="Zhu J."/>
            <person name="Ruan X."/>
            <person name="Zhao L."/>
            <person name="Wei J."/>
            <person name="Que T."/>
            <person name="Du C."/>
            <person name="Cheng J."/>
            <person name="Dai P."/>
            <person name="Han X."/>
            <person name="Huang E."/>
            <person name="Gao Y."/>
            <person name="Liu J."/>
            <person name="Shao H."/>
            <person name="Ye R."/>
            <person name="Li L."/>
            <person name="Wei W."/>
            <person name="Wang X."/>
            <person name="Wang C."/>
            <person name="Huo Q."/>
            <person name="Li W."/>
            <person name="Guo W."/>
            <person name="Chen H."/>
            <person name="Chen S."/>
            <person name="Zhou L."/>
            <person name="Zhou L."/>
            <person name="Ni X."/>
            <person name="Tian J."/>
            <person name="Zhou Y."/>
            <person name="Sheng Y."/>
            <person name="Liu T."/>
            <person name="Pan Y."/>
            <person name="Xia L."/>
            <person name="Li J."/>
            <person name="Zhao F."/>
            <person name="Cao W."/>
        </authorList>
    </citation>
    <scope>NUCLEOTIDE SEQUENCE</scope>
    <source>
        <strain evidence="4">Rmic-2018</strain>
        <tissue evidence="4">Larvae</tissue>
    </source>
</reference>
<accession>A0A9J6DG42</accession>
<dbReference type="AlphaFoldDB" id="A0A9J6DG42"/>
<dbReference type="PROSITE" id="PS51155">
    <property type="entry name" value="CHIT_BIND_RR_2"/>
    <property type="match status" value="1"/>
</dbReference>
<name>A0A9J6DG42_RHIMP</name>
<dbReference type="PRINTS" id="PR00947">
    <property type="entry name" value="CUTICLE"/>
</dbReference>
<dbReference type="InterPro" id="IPR000618">
    <property type="entry name" value="Insect_cuticle"/>
</dbReference>
<dbReference type="VEuPathDB" id="VectorBase:LOC119174503"/>
<dbReference type="GO" id="GO:0062129">
    <property type="term" value="C:chitin-based extracellular matrix"/>
    <property type="evidence" value="ECO:0007669"/>
    <property type="project" value="TreeGrafter"/>
</dbReference>
<feature type="chain" id="PRO_5039930036" description="Cuticle protein" evidence="3">
    <location>
        <begin position="18"/>
        <end position="256"/>
    </location>
</feature>
<organism evidence="4 5">
    <name type="scientific">Rhipicephalus microplus</name>
    <name type="common">Cattle tick</name>
    <name type="synonym">Boophilus microplus</name>
    <dbReference type="NCBI Taxonomy" id="6941"/>
    <lineage>
        <taxon>Eukaryota</taxon>
        <taxon>Metazoa</taxon>
        <taxon>Ecdysozoa</taxon>
        <taxon>Arthropoda</taxon>
        <taxon>Chelicerata</taxon>
        <taxon>Arachnida</taxon>
        <taxon>Acari</taxon>
        <taxon>Parasitiformes</taxon>
        <taxon>Ixodida</taxon>
        <taxon>Ixodoidea</taxon>
        <taxon>Ixodidae</taxon>
        <taxon>Rhipicephalinae</taxon>
        <taxon>Rhipicephalus</taxon>
        <taxon>Boophilus</taxon>
    </lineage>
</organism>
<dbReference type="Pfam" id="PF00379">
    <property type="entry name" value="Chitin_bind_4"/>
    <property type="match status" value="1"/>
</dbReference>
<keyword evidence="3" id="KW-0732">Signal</keyword>
<reference evidence="4" key="1">
    <citation type="journal article" date="2020" name="Cell">
        <title>Large-Scale Comparative Analyses of Tick Genomes Elucidate Their Genetic Diversity and Vector Capacities.</title>
        <authorList>
            <consortium name="Tick Genome and Microbiome Consortium (TIGMIC)"/>
            <person name="Jia N."/>
            <person name="Wang J."/>
            <person name="Shi W."/>
            <person name="Du L."/>
            <person name="Sun Y."/>
            <person name="Zhan W."/>
            <person name="Jiang J.F."/>
            <person name="Wang Q."/>
            <person name="Zhang B."/>
            <person name="Ji P."/>
            <person name="Bell-Sakyi L."/>
            <person name="Cui X.M."/>
            <person name="Yuan T.T."/>
            <person name="Jiang B.G."/>
            <person name="Yang W.F."/>
            <person name="Lam T.T."/>
            <person name="Chang Q.C."/>
            <person name="Ding S.J."/>
            <person name="Wang X.J."/>
            <person name="Zhu J.G."/>
            <person name="Ruan X.D."/>
            <person name="Zhao L."/>
            <person name="Wei J.T."/>
            <person name="Ye R.Z."/>
            <person name="Que T.C."/>
            <person name="Du C.H."/>
            <person name="Zhou Y.H."/>
            <person name="Cheng J.X."/>
            <person name="Dai P.F."/>
            <person name="Guo W.B."/>
            <person name="Han X.H."/>
            <person name="Huang E.J."/>
            <person name="Li L.F."/>
            <person name="Wei W."/>
            <person name="Gao Y.C."/>
            <person name="Liu J.Z."/>
            <person name="Shao H.Z."/>
            <person name="Wang X."/>
            <person name="Wang C.C."/>
            <person name="Yang T.C."/>
            <person name="Huo Q.B."/>
            <person name="Li W."/>
            <person name="Chen H.Y."/>
            <person name="Chen S.E."/>
            <person name="Zhou L.G."/>
            <person name="Ni X.B."/>
            <person name="Tian J.H."/>
            <person name="Sheng Y."/>
            <person name="Liu T."/>
            <person name="Pan Y.S."/>
            <person name="Xia L.Y."/>
            <person name="Li J."/>
            <person name="Zhao F."/>
            <person name="Cao W.C."/>
        </authorList>
    </citation>
    <scope>NUCLEOTIDE SEQUENCE</scope>
    <source>
        <strain evidence="4">Rmic-2018</strain>
    </source>
</reference>
<keyword evidence="1 2" id="KW-0193">Cuticle</keyword>
<dbReference type="Proteomes" id="UP000821866">
    <property type="component" value="Chromosome 7"/>
</dbReference>
<evidence type="ECO:0000313" key="5">
    <source>
        <dbReference type="Proteomes" id="UP000821866"/>
    </source>
</evidence>
<comment type="caution">
    <text evidence="4">The sequence shown here is derived from an EMBL/GenBank/DDBJ whole genome shotgun (WGS) entry which is preliminary data.</text>
</comment>